<dbReference type="Proteomes" id="UP000251205">
    <property type="component" value="Unassembled WGS sequence"/>
</dbReference>
<feature type="binding site" evidence="6">
    <location>
        <position position="109"/>
    </location>
    <ligand>
        <name>Fe(3+)</name>
        <dbReference type="ChEBI" id="CHEBI:29034"/>
    </ligand>
</feature>
<evidence type="ECO:0000256" key="6">
    <source>
        <dbReference type="PIRSR" id="PIRSR001426-1"/>
    </source>
</evidence>
<keyword evidence="3 6" id="KW-0479">Metal-binding</keyword>
<evidence type="ECO:0000256" key="3">
    <source>
        <dbReference type="ARBA" id="ARBA00022723"/>
    </source>
</evidence>
<gene>
    <name evidence="8" type="primary">nthA</name>
    <name evidence="8" type="ORF">DQ393_30670</name>
</gene>
<dbReference type="NCBIfam" id="TIGR01323">
    <property type="entry name" value="nitrile_alph"/>
    <property type="match status" value="1"/>
</dbReference>
<feature type="domain" description="Nitrile hydratase alpha/Thiocyanate hydrolase gamma" evidence="7">
    <location>
        <begin position="13"/>
        <end position="193"/>
    </location>
</feature>
<evidence type="ECO:0000259" key="7">
    <source>
        <dbReference type="Pfam" id="PF02979"/>
    </source>
</evidence>
<proteinExistence type="inferred from homology"/>
<comment type="catalytic activity">
    <reaction evidence="5">
        <text>an aliphatic primary amide = an aliphatic nitrile + H2O</text>
        <dbReference type="Rhea" id="RHEA:12673"/>
        <dbReference type="ChEBI" id="CHEBI:15377"/>
        <dbReference type="ChEBI" id="CHEBI:65285"/>
        <dbReference type="ChEBI" id="CHEBI:80291"/>
        <dbReference type="EC" id="4.2.1.84"/>
    </reaction>
</comment>
<organism evidence="8 9">
    <name type="scientific">Rhizobium tropici</name>
    <dbReference type="NCBI Taxonomy" id="398"/>
    <lineage>
        <taxon>Bacteria</taxon>
        <taxon>Pseudomonadati</taxon>
        <taxon>Pseudomonadota</taxon>
        <taxon>Alphaproteobacteria</taxon>
        <taxon>Hyphomicrobiales</taxon>
        <taxon>Rhizobiaceae</taxon>
        <taxon>Rhizobium/Agrobacterium group</taxon>
        <taxon>Rhizobium</taxon>
    </lineage>
</organism>
<dbReference type="InterPro" id="IPR036648">
    <property type="entry name" value="CN_Hdrase_a/SCN_Hdrase_g_sf"/>
</dbReference>
<dbReference type="RefSeq" id="WP_112345460.1">
    <property type="nucleotide sequence ID" value="NZ_QMKK01000058.1"/>
</dbReference>
<dbReference type="InterPro" id="IPR023900">
    <property type="entry name" value="CN_Hdrtase_asu/SCN_Hdrlase_gsu"/>
</dbReference>
<dbReference type="AlphaFoldDB" id="A0A329Y3X8"/>
<evidence type="ECO:0000256" key="5">
    <source>
        <dbReference type="ARBA" id="ARBA00044877"/>
    </source>
</evidence>
<dbReference type="Pfam" id="PF02979">
    <property type="entry name" value="NHase_alpha"/>
    <property type="match status" value="1"/>
</dbReference>
<reference evidence="8 9" key="1">
    <citation type="submission" date="2018-06" db="EMBL/GenBank/DDBJ databases">
        <title>Whole Genome Sequence of an efficient microsymbiont, Rhizobium tropici.</title>
        <authorList>
            <person name="Srinivasan R."/>
            <person name="Singh H.V."/>
            <person name="Srivastava R."/>
            <person name="Kumari B."/>
            <person name="Radhakrishna A."/>
        </authorList>
    </citation>
    <scope>NUCLEOTIDE SEQUENCE [LARGE SCALE GENOMIC DNA]</scope>
    <source>
        <strain evidence="8 9">IGFRI Rhizo-19</strain>
    </source>
</reference>
<keyword evidence="4 8" id="KW-0456">Lyase</keyword>
<dbReference type="InterPro" id="IPR004232">
    <property type="entry name" value="CN_Hdrtase_a/SCN_Hdrlase_g"/>
</dbReference>
<feature type="binding site" evidence="6">
    <location>
        <position position="104"/>
    </location>
    <ligand>
        <name>Fe(3+)</name>
        <dbReference type="ChEBI" id="CHEBI:29034"/>
    </ligand>
</feature>
<evidence type="ECO:0000256" key="1">
    <source>
        <dbReference type="ARBA" id="ARBA00009363"/>
    </source>
</evidence>
<dbReference type="GO" id="GO:0018822">
    <property type="term" value="F:nitrile hydratase activity"/>
    <property type="evidence" value="ECO:0007669"/>
    <property type="project" value="UniProtKB-EC"/>
</dbReference>
<comment type="similarity">
    <text evidence="1">Belongs to the nitrile hydratase subunit alpha family.</text>
</comment>
<dbReference type="PIRSF" id="PIRSF001426">
    <property type="entry name" value="NHase_alpha"/>
    <property type="match status" value="1"/>
</dbReference>
<evidence type="ECO:0000313" key="9">
    <source>
        <dbReference type="Proteomes" id="UP000251205"/>
    </source>
</evidence>
<evidence type="ECO:0000256" key="2">
    <source>
        <dbReference type="ARBA" id="ARBA00013079"/>
    </source>
</evidence>
<dbReference type="EC" id="4.2.1.84" evidence="2"/>
<dbReference type="Gene3D" id="3.90.330.10">
    <property type="entry name" value="Nitrile hydratase alpha /Thiocyanate hydrolase gamma"/>
    <property type="match status" value="1"/>
</dbReference>
<evidence type="ECO:0000256" key="4">
    <source>
        <dbReference type="ARBA" id="ARBA00023239"/>
    </source>
</evidence>
<evidence type="ECO:0000313" key="8">
    <source>
        <dbReference type="EMBL" id="RAX37758.1"/>
    </source>
</evidence>
<dbReference type="OrthoDB" id="528553at2"/>
<protein>
    <recommendedName>
        <fullName evidence="2">nitrile hydratase</fullName>
        <ecNumber evidence="2">4.2.1.84</ecNumber>
    </recommendedName>
</protein>
<feature type="binding site" evidence="6">
    <location>
        <position position="108"/>
    </location>
    <ligand>
        <name>Fe(3+)</name>
        <dbReference type="ChEBI" id="CHEBI:29034"/>
    </ligand>
</feature>
<dbReference type="InterPro" id="IPR018141">
    <property type="entry name" value="Nitrile_hydratase_asu"/>
</dbReference>
<dbReference type="GO" id="GO:0046914">
    <property type="term" value="F:transition metal ion binding"/>
    <property type="evidence" value="ECO:0007669"/>
    <property type="project" value="InterPro"/>
</dbReference>
<dbReference type="SUPFAM" id="SSF56209">
    <property type="entry name" value="Nitrile hydratase alpha chain"/>
    <property type="match status" value="1"/>
</dbReference>
<comment type="caution">
    <text evidence="8">The sequence shown here is derived from an EMBL/GenBank/DDBJ whole genome shotgun (WGS) entry which is preliminary data.</text>
</comment>
<dbReference type="EMBL" id="QMKK01000058">
    <property type="protein sequence ID" value="RAX37758.1"/>
    <property type="molecule type" value="Genomic_DNA"/>
</dbReference>
<accession>A0A329Y3X8</accession>
<keyword evidence="6" id="KW-0408">Iron</keyword>
<name>A0A329Y3X8_RHITR</name>
<feature type="binding site" evidence="6">
    <location>
        <position position="107"/>
    </location>
    <ligand>
        <name>Fe(3+)</name>
        <dbReference type="ChEBI" id="CHEBI:29034"/>
    </ligand>
</feature>
<sequence>MSHDDHTVPPSTLALRIKAIETLMVEKGKVDPAAVSEIVDIFQNKLGPRIGAGVVARAWSDPAFKARLLDNGTEALKEVGVSGLQGEAMVILENTPEVHNVIVCTLCSCYPWTVLGLPPTWYKSAPYRSRIVIEPRSVLAEFGLKIADDREVRVYDSNAEIRYMVLPERPAGTEDWSEEKLASLVTRDSMIGTGVPLAASAI</sequence>